<dbReference type="PANTHER" id="PTHR18957:SF0">
    <property type="entry name" value="CENTLEIN"/>
    <property type="match status" value="1"/>
</dbReference>
<evidence type="ECO:0008006" key="5">
    <source>
        <dbReference type="Google" id="ProtNLM"/>
    </source>
</evidence>
<dbReference type="InterPro" id="IPR038810">
    <property type="entry name" value="CNTLN"/>
</dbReference>
<feature type="coiled-coil region" evidence="1">
    <location>
        <begin position="166"/>
        <end position="193"/>
    </location>
</feature>
<keyword evidence="4" id="KW-1185">Reference proteome</keyword>
<protein>
    <recommendedName>
        <fullName evidence="5">Centlein</fullName>
    </recommendedName>
</protein>
<dbReference type="PANTHER" id="PTHR18957">
    <property type="entry name" value="CENTLEIN"/>
    <property type="match status" value="1"/>
</dbReference>
<dbReference type="Proteomes" id="UP000233160">
    <property type="component" value="Unassembled WGS sequence"/>
</dbReference>
<reference evidence="3" key="1">
    <citation type="submission" date="2025-08" db="UniProtKB">
        <authorList>
            <consortium name="Ensembl"/>
        </authorList>
    </citation>
    <scope>IDENTIFICATION</scope>
</reference>
<dbReference type="GO" id="GO:0005814">
    <property type="term" value="C:centriole"/>
    <property type="evidence" value="ECO:0007669"/>
    <property type="project" value="TreeGrafter"/>
</dbReference>
<evidence type="ECO:0000313" key="4">
    <source>
        <dbReference type="Proteomes" id="UP000233160"/>
    </source>
</evidence>
<feature type="compositionally biased region" description="Basic and acidic residues" evidence="2">
    <location>
        <begin position="48"/>
        <end position="69"/>
    </location>
</feature>
<name>A0A2K6H097_PROCO</name>
<dbReference type="GeneTree" id="ENSGT00440000034932"/>
<evidence type="ECO:0000256" key="2">
    <source>
        <dbReference type="SAM" id="MobiDB-lite"/>
    </source>
</evidence>
<dbReference type="OMA" id="DISDVVW"/>
<accession>A0A2K6H097</accession>
<dbReference type="GO" id="GO:0005813">
    <property type="term" value="C:centrosome"/>
    <property type="evidence" value="ECO:0007669"/>
    <property type="project" value="TreeGrafter"/>
</dbReference>
<feature type="region of interest" description="Disordered" evidence="2">
    <location>
        <begin position="1"/>
        <end position="81"/>
    </location>
</feature>
<reference evidence="3" key="2">
    <citation type="submission" date="2025-09" db="UniProtKB">
        <authorList>
            <consortium name="Ensembl"/>
        </authorList>
    </citation>
    <scope>IDENTIFICATION</scope>
</reference>
<sequence length="327" mass="37461">MAARSPPSQFPPPPARQLGPRSPRVERRAEVHAVRSEASGLASAAREVVADKSDIIWRGEEGSGGRRGPEGTAPAHAPFLSAPMGSRRLEGISVEEAMVTRIQLLEEELSGLKEELALCQADKEFVWSLWKRLQVTNPDLTQAVSLVVEREKQKSEAKDRKVLEILQVKDAKIQELEQRETVLKREINDLVKRKIAVDEENAFLRKEFCDLEKKFKDKSQEVKDTKECVQNKEEQNRLVIKNLEEENEKLSTRCTDLLNDLEKLRKQEAHWRKEKYSIDAKIKAFEDNLIEARKEIEISQSKYNALSLQLNNKQTELIQKDMDITLV</sequence>
<dbReference type="AlphaFoldDB" id="A0A2K6H097"/>
<feature type="compositionally biased region" description="Basic and acidic residues" evidence="2">
    <location>
        <begin position="23"/>
        <end position="35"/>
    </location>
</feature>
<feature type="coiled-coil region" evidence="1">
    <location>
        <begin position="95"/>
        <end position="122"/>
    </location>
</feature>
<keyword evidence="1" id="KW-0175">Coiled coil</keyword>
<feature type="coiled-coil region" evidence="1">
    <location>
        <begin position="226"/>
        <end position="302"/>
    </location>
</feature>
<evidence type="ECO:0000256" key="1">
    <source>
        <dbReference type="SAM" id="Coils"/>
    </source>
</evidence>
<dbReference type="STRING" id="379532.ENSPCOP00000031956"/>
<evidence type="ECO:0000313" key="3">
    <source>
        <dbReference type="Ensembl" id="ENSPCOP00000031956.1"/>
    </source>
</evidence>
<proteinExistence type="predicted"/>
<dbReference type="GO" id="GO:0010457">
    <property type="term" value="P:centriole-centriole cohesion"/>
    <property type="evidence" value="ECO:0007669"/>
    <property type="project" value="TreeGrafter"/>
</dbReference>
<organism evidence="3 4">
    <name type="scientific">Propithecus coquereli</name>
    <name type="common">Coquerel's sifaka</name>
    <name type="synonym">Propithecus verreauxi coquereli</name>
    <dbReference type="NCBI Taxonomy" id="379532"/>
    <lineage>
        <taxon>Eukaryota</taxon>
        <taxon>Metazoa</taxon>
        <taxon>Chordata</taxon>
        <taxon>Craniata</taxon>
        <taxon>Vertebrata</taxon>
        <taxon>Euteleostomi</taxon>
        <taxon>Mammalia</taxon>
        <taxon>Eutheria</taxon>
        <taxon>Euarchontoglires</taxon>
        <taxon>Primates</taxon>
        <taxon>Strepsirrhini</taxon>
        <taxon>Lemuriformes</taxon>
        <taxon>Indriidae</taxon>
        <taxon>Propithecus</taxon>
    </lineage>
</organism>
<dbReference type="Ensembl" id="ENSPCOT00000042917.1">
    <property type="protein sequence ID" value="ENSPCOP00000031956.1"/>
    <property type="gene ID" value="ENSPCOG00000028760.1"/>
</dbReference>